<dbReference type="PANTHER" id="PTHR43785:SF2">
    <property type="entry name" value="TYPE-1 GLUTAMINE SYNTHETASE 1"/>
    <property type="match status" value="1"/>
</dbReference>
<dbReference type="Gene3D" id="3.10.20.70">
    <property type="entry name" value="Glutamine synthetase, N-terminal domain"/>
    <property type="match status" value="1"/>
</dbReference>
<evidence type="ECO:0000313" key="7">
    <source>
        <dbReference type="EMBL" id="KAL3799329.1"/>
    </source>
</evidence>
<dbReference type="GO" id="GO:0016874">
    <property type="term" value="F:ligase activity"/>
    <property type="evidence" value="ECO:0007669"/>
    <property type="project" value="UniProtKB-KW"/>
</dbReference>
<dbReference type="PANTHER" id="PTHR43785">
    <property type="entry name" value="GAMMA-GLUTAMYLPUTRESCINE SYNTHETASE"/>
    <property type="match status" value="1"/>
</dbReference>
<evidence type="ECO:0000259" key="6">
    <source>
        <dbReference type="PROSITE" id="PS51987"/>
    </source>
</evidence>
<dbReference type="InterPro" id="IPR036651">
    <property type="entry name" value="Gln_synt_N_sf"/>
</dbReference>
<dbReference type="InterPro" id="IPR014746">
    <property type="entry name" value="Gln_synth/guanido_kin_cat_dom"/>
</dbReference>
<evidence type="ECO:0000256" key="1">
    <source>
        <dbReference type="ARBA" id="ARBA00006336"/>
    </source>
</evidence>
<comment type="caution">
    <text evidence="7">The sequence shown here is derived from an EMBL/GenBank/DDBJ whole genome shotgun (WGS) entry which is preliminary data.</text>
</comment>
<dbReference type="SMART" id="SM01230">
    <property type="entry name" value="Gln-synt_C"/>
    <property type="match status" value="1"/>
</dbReference>
<dbReference type="AlphaFoldDB" id="A0ABD3QG42"/>
<name>A0ABD3QG42_9STRA</name>
<evidence type="ECO:0000256" key="3">
    <source>
        <dbReference type="PROSITE-ProRule" id="PRU01331"/>
    </source>
</evidence>
<dbReference type="Gene3D" id="3.40.50.850">
    <property type="entry name" value="Isochorismatase-like"/>
    <property type="match status" value="1"/>
</dbReference>
<dbReference type="Pfam" id="PF00120">
    <property type="entry name" value="Gln-synt_C"/>
    <property type="match status" value="1"/>
</dbReference>
<dbReference type="InterPro" id="IPR036380">
    <property type="entry name" value="Isochorismatase-like_sf"/>
</dbReference>
<feature type="region of interest" description="Disordered" evidence="5">
    <location>
        <begin position="1"/>
        <end position="24"/>
    </location>
</feature>
<dbReference type="EMBL" id="JALLAZ020000261">
    <property type="protein sequence ID" value="KAL3799329.1"/>
    <property type="molecule type" value="Genomic_DNA"/>
</dbReference>
<dbReference type="Gene3D" id="3.30.590.10">
    <property type="entry name" value="Glutamine synthetase/guanido kinase, catalytic domain"/>
    <property type="match status" value="1"/>
</dbReference>
<evidence type="ECO:0000313" key="8">
    <source>
        <dbReference type="Proteomes" id="UP001530315"/>
    </source>
</evidence>
<dbReference type="Pfam" id="PF00857">
    <property type="entry name" value="Isochorismatase"/>
    <property type="match status" value="1"/>
</dbReference>
<dbReference type="PROSITE" id="PS51987">
    <property type="entry name" value="GS_CATALYTIC"/>
    <property type="match status" value="1"/>
</dbReference>
<dbReference type="SUPFAM" id="SSF54368">
    <property type="entry name" value="Glutamine synthetase, N-terminal domain"/>
    <property type="match status" value="1"/>
</dbReference>
<accession>A0ABD3QG42</accession>
<organism evidence="7 8">
    <name type="scientific">Stephanodiscus triporus</name>
    <dbReference type="NCBI Taxonomy" id="2934178"/>
    <lineage>
        <taxon>Eukaryota</taxon>
        <taxon>Sar</taxon>
        <taxon>Stramenopiles</taxon>
        <taxon>Ochrophyta</taxon>
        <taxon>Bacillariophyta</taxon>
        <taxon>Coscinodiscophyceae</taxon>
        <taxon>Thalassiosirophycidae</taxon>
        <taxon>Stephanodiscales</taxon>
        <taxon>Stephanodiscaceae</taxon>
        <taxon>Stephanodiscus</taxon>
    </lineage>
</organism>
<dbReference type="InterPro" id="IPR008146">
    <property type="entry name" value="Gln_synth_cat_dom"/>
</dbReference>
<keyword evidence="8" id="KW-1185">Reference proteome</keyword>
<dbReference type="CDD" id="cd00431">
    <property type="entry name" value="cysteine_hydrolases"/>
    <property type="match status" value="1"/>
</dbReference>
<evidence type="ECO:0000256" key="2">
    <source>
        <dbReference type="ARBA" id="ARBA00022598"/>
    </source>
</evidence>
<comment type="similarity">
    <text evidence="3 4">Belongs to the glutamine synthetase family.</text>
</comment>
<proteinExistence type="inferred from homology"/>
<dbReference type="SUPFAM" id="SSF52499">
    <property type="entry name" value="Isochorismatase-like hydrolases"/>
    <property type="match status" value="1"/>
</dbReference>
<reference evidence="7 8" key="1">
    <citation type="submission" date="2024-10" db="EMBL/GenBank/DDBJ databases">
        <title>Updated reference genomes for cyclostephanoid diatoms.</title>
        <authorList>
            <person name="Roberts W.R."/>
            <person name="Alverson A.J."/>
        </authorList>
    </citation>
    <scope>NUCLEOTIDE SEQUENCE [LARGE SCALE GENOMIC DNA]</scope>
    <source>
        <strain evidence="7 8">AJA276-08</strain>
    </source>
</reference>
<protein>
    <recommendedName>
        <fullName evidence="6">GS catalytic domain-containing protein</fullName>
    </recommendedName>
</protein>
<dbReference type="InterPro" id="IPR000868">
    <property type="entry name" value="Isochorismatase-like_dom"/>
</dbReference>
<evidence type="ECO:0000256" key="5">
    <source>
        <dbReference type="SAM" id="MobiDB-lite"/>
    </source>
</evidence>
<comment type="similarity">
    <text evidence="1">Belongs to the isochorismatase family.</text>
</comment>
<gene>
    <name evidence="7" type="ORF">ACHAW5_001266</name>
</gene>
<dbReference type="SUPFAM" id="SSF55931">
    <property type="entry name" value="Glutamine synthetase/guanido kinase"/>
    <property type="match status" value="1"/>
</dbReference>
<sequence>MMPSNTTTTAAAEPPLRSLVTPGVSKRTDFPLRPASMALLVIDIQRELTEIDEVGSDYKNAISFPRMIANTKRLIEAVRANRESRDAVRGGSEIVFTYLEALTDDSRDVSLDYKLSGGGLSNLPHPTSPAKFLPGISPLPGKDIALPKTSCSVFLSTNLDYVLRNLNVDQLVVCGQLTDQCVESAVRDAADLGYLVSVVEDACGANSEGSHLKGLHGMDGFARRVTTEQVLLELCNNSNVSSSANSDECPSAKGTVENELYPTSKGKFGISIPEPSEYRRRESQGCQAAILRSLRAAGVKFLRYAIVDAYNTIRCKTVPLPRAFDLLPGRARVNSSVSWDGPLDNPVSIAEVCFAGLPSHADVPVPAANLSGRNVLTLQPDLSSLRVLPYAPRTAMVMCTAHNQRTKELSPLCTRGLLERVLLEAREGMGIEFCVGAELEFQLFRPDTKDGLPQPIDGTTFADSTSLNEQEEFISTLYDQLAEQDIPLELVHAESAPGQLEVVLSYSSSVMQLADDVVLARETISSCAKKHGMKALFLPKTSMMTAGNGLHLHFSFRDAGSSLENSFSDPSQPTGISLRGQSFIEGILDHLPSLLSFSLPTVNSFRRKGPGCWTGSAVGWSTEDKEVAIRVCLDLSTQKATNVEFKLSDATANIYLELSMILAAGMYGLKNGLKLRPPMTTDDRSEPLPESLLESLDKLRGNDTLLSLLGPELSTAYLAVRESMAQINKSIEEEVMNAFKKA</sequence>
<feature type="domain" description="GS catalytic" evidence="6">
    <location>
        <begin position="414"/>
        <end position="742"/>
    </location>
</feature>
<feature type="compositionally biased region" description="Polar residues" evidence="5">
    <location>
        <begin position="1"/>
        <end position="10"/>
    </location>
</feature>
<keyword evidence="2" id="KW-0436">Ligase</keyword>
<dbReference type="Proteomes" id="UP001530315">
    <property type="component" value="Unassembled WGS sequence"/>
</dbReference>
<evidence type="ECO:0000256" key="4">
    <source>
        <dbReference type="RuleBase" id="RU000384"/>
    </source>
</evidence>